<dbReference type="PROSITE" id="PS50005">
    <property type="entry name" value="TPR"/>
    <property type="match status" value="2"/>
</dbReference>
<dbReference type="InterPro" id="IPR013105">
    <property type="entry name" value="TPR_2"/>
</dbReference>
<accession>A0ABM7X0V1</accession>
<evidence type="ECO:0000256" key="4">
    <source>
        <dbReference type="PROSITE-ProRule" id="PRU00339"/>
    </source>
</evidence>
<dbReference type="Proteomes" id="UP001162891">
    <property type="component" value="Chromosome"/>
</dbReference>
<evidence type="ECO:0000256" key="3">
    <source>
        <dbReference type="ARBA" id="ARBA00023078"/>
    </source>
</evidence>
<dbReference type="Pfam" id="PF13174">
    <property type="entry name" value="TPR_6"/>
    <property type="match status" value="1"/>
</dbReference>
<dbReference type="Gene3D" id="1.25.40.10">
    <property type="entry name" value="Tetratricopeptide repeat domain"/>
    <property type="match status" value="1"/>
</dbReference>
<evidence type="ECO:0000256" key="5">
    <source>
        <dbReference type="SAM" id="MobiDB-lite"/>
    </source>
</evidence>
<evidence type="ECO:0000313" key="6">
    <source>
        <dbReference type="EMBL" id="BDG05416.1"/>
    </source>
</evidence>
<dbReference type="SMART" id="SM00028">
    <property type="entry name" value="TPR"/>
    <property type="match status" value="3"/>
</dbReference>
<reference evidence="7" key="1">
    <citation type="journal article" date="2022" name="Int. J. Syst. Evol. Microbiol.">
        <title>Anaeromyxobacter oryzae sp. nov., Anaeromyxobacter diazotrophicus sp. nov. and Anaeromyxobacter paludicola sp. nov., isolated from paddy soils.</title>
        <authorList>
            <person name="Itoh H."/>
            <person name="Xu Z."/>
            <person name="Mise K."/>
            <person name="Masuda Y."/>
            <person name="Ushijima N."/>
            <person name="Hayakawa C."/>
            <person name="Shiratori Y."/>
            <person name="Senoo K."/>
        </authorList>
    </citation>
    <scope>NUCLEOTIDE SEQUENCE [LARGE SCALE GENOMIC DNA]</scope>
    <source>
        <strain evidence="7">Red232</strain>
    </source>
</reference>
<proteinExistence type="predicted"/>
<feature type="region of interest" description="Disordered" evidence="5">
    <location>
        <begin position="182"/>
        <end position="214"/>
    </location>
</feature>
<keyword evidence="1" id="KW-0677">Repeat</keyword>
<keyword evidence="3" id="KW-0793">Thylakoid</keyword>
<name>A0ABM7X0V1_9BACT</name>
<dbReference type="PANTHER" id="PTHR44943:SF9">
    <property type="entry name" value="TPR-REPEAT-CONTAINING PROTEIN"/>
    <property type="match status" value="1"/>
</dbReference>
<evidence type="ECO:0000313" key="7">
    <source>
        <dbReference type="Proteomes" id="UP001162891"/>
    </source>
</evidence>
<dbReference type="Pfam" id="PF07719">
    <property type="entry name" value="TPR_2"/>
    <property type="match status" value="1"/>
</dbReference>
<dbReference type="InterPro" id="IPR019734">
    <property type="entry name" value="TPR_rpt"/>
</dbReference>
<dbReference type="EMBL" id="AP025591">
    <property type="protein sequence ID" value="BDG05416.1"/>
    <property type="molecule type" value="Genomic_DNA"/>
</dbReference>
<dbReference type="PANTHER" id="PTHR44943">
    <property type="entry name" value="CELLULOSE SYNTHASE OPERON PROTEIN C"/>
    <property type="match status" value="1"/>
</dbReference>
<evidence type="ECO:0000256" key="2">
    <source>
        <dbReference type="ARBA" id="ARBA00022803"/>
    </source>
</evidence>
<dbReference type="SUPFAM" id="SSF48452">
    <property type="entry name" value="TPR-like"/>
    <property type="match status" value="1"/>
</dbReference>
<protein>
    <recommendedName>
        <fullName evidence="8">Tetratricopeptide repeat protein</fullName>
    </recommendedName>
</protein>
<feature type="region of interest" description="Disordered" evidence="5">
    <location>
        <begin position="28"/>
        <end position="58"/>
    </location>
</feature>
<feature type="repeat" description="TPR" evidence="4">
    <location>
        <begin position="116"/>
        <end position="149"/>
    </location>
</feature>
<dbReference type="PROSITE" id="PS50293">
    <property type="entry name" value="TPR_REGION"/>
    <property type="match status" value="1"/>
</dbReference>
<evidence type="ECO:0008006" key="8">
    <source>
        <dbReference type="Google" id="ProtNLM"/>
    </source>
</evidence>
<keyword evidence="2 4" id="KW-0802">TPR repeat</keyword>
<feature type="repeat" description="TPR" evidence="4">
    <location>
        <begin position="82"/>
        <end position="115"/>
    </location>
</feature>
<dbReference type="InterPro" id="IPR051685">
    <property type="entry name" value="Ycf3/AcsC/BcsC/TPR_MFPF"/>
</dbReference>
<sequence length="214" mass="22948">MNRYTLLGLVAGLIVGAAIGYKAGAKSAEMDRGPTPIAEAPAFPPMGGMPPQGAAPASPNKLQALQQIPMLQQVVAKDPKNHDAWVTLGNAYFDSEQPQKSVEAYGRALELKPNDPNVLTDQGVMYRALGQYDRAIENFEKANKADPTHTQSLFNEGVVYLNDLHDAAKARVAWQKVIDTAPNSPQATQARDGLREMEAHAPSPAPAQAPANKK</sequence>
<dbReference type="Pfam" id="PF00515">
    <property type="entry name" value="TPR_1"/>
    <property type="match status" value="1"/>
</dbReference>
<dbReference type="RefSeq" id="WP_248354237.1">
    <property type="nucleotide sequence ID" value="NZ_AP025591.1"/>
</dbReference>
<organism evidence="6 7">
    <name type="scientific">Anaeromyxobacter oryzae</name>
    <dbReference type="NCBI Taxonomy" id="2918170"/>
    <lineage>
        <taxon>Bacteria</taxon>
        <taxon>Pseudomonadati</taxon>
        <taxon>Myxococcota</taxon>
        <taxon>Myxococcia</taxon>
        <taxon>Myxococcales</taxon>
        <taxon>Cystobacterineae</taxon>
        <taxon>Anaeromyxobacteraceae</taxon>
        <taxon>Anaeromyxobacter</taxon>
    </lineage>
</organism>
<feature type="compositionally biased region" description="Low complexity" evidence="5">
    <location>
        <begin position="200"/>
        <end position="214"/>
    </location>
</feature>
<gene>
    <name evidence="6" type="ORF">AMOR_44120</name>
</gene>
<evidence type="ECO:0000256" key="1">
    <source>
        <dbReference type="ARBA" id="ARBA00022737"/>
    </source>
</evidence>
<keyword evidence="7" id="KW-1185">Reference proteome</keyword>
<dbReference type="InterPro" id="IPR011990">
    <property type="entry name" value="TPR-like_helical_dom_sf"/>
</dbReference>